<name>A0A1I2UD92_9BACT</name>
<protein>
    <recommendedName>
        <fullName evidence="3">TolB-like 6-blade propeller-like</fullName>
    </recommendedName>
</protein>
<sequence>MKNFVCFFILCLIGCTKYEITEPEDFILESGKIYFHDSIALDEKGSSFNFVFNPKIYQDSLLVFGDGSFSTIHLYNLKSGSKIQMYSYLDDINYPLPKTGFSNSFIKSDSLKLLNFMTNKIYIFSIGSDFLNDIKLQVPENSTRLNFQPFFEQINDYYYISQRMDLPIKKSFLEGKMISIYAKDGSYIKSFGNYPKYYSEGNLALVKGENVIYKNDKIYIINSVGIPILKEYSLDGDLLNFYELESEFFNPELNYFQNSPFDSSPMNQILTLATDRNKNDGIFYLSYVNFSEENPEKPEDFFRLMIMKVDLKNRVIKESELVGPWHYYELRTLIPQVNQDTLSILIRGTDENLYLKKVTFD</sequence>
<accession>A0A1I2UD92</accession>
<evidence type="ECO:0000313" key="1">
    <source>
        <dbReference type="EMBL" id="SFG75114.1"/>
    </source>
</evidence>
<dbReference type="Proteomes" id="UP000199642">
    <property type="component" value="Unassembled WGS sequence"/>
</dbReference>
<dbReference type="OrthoDB" id="837336at2"/>
<evidence type="ECO:0000313" key="2">
    <source>
        <dbReference type="Proteomes" id="UP000199642"/>
    </source>
</evidence>
<organism evidence="1 2">
    <name type="scientific">Algoriphagus hitonicola</name>
    <dbReference type="NCBI Taxonomy" id="435880"/>
    <lineage>
        <taxon>Bacteria</taxon>
        <taxon>Pseudomonadati</taxon>
        <taxon>Bacteroidota</taxon>
        <taxon>Cytophagia</taxon>
        <taxon>Cytophagales</taxon>
        <taxon>Cyclobacteriaceae</taxon>
        <taxon>Algoriphagus</taxon>
    </lineage>
</organism>
<dbReference type="EMBL" id="FOPC01000007">
    <property type="protein sequence ID" value="SFG75114.1"/>
    <property type="molecule type" value="Genomic_DNA"/>
</dbReference>
<proteinExistence type="predicted"/>
<reference evidence="2" key="1">
    <citation type="submission" date="2016-10" db="EMBL/GenBank/DDBJ databases">
        <authorList>
            <person name="Varghese N."/>
            <person name="Submissions S."/>
        </authorList>
    </citation>
    <scope>NUCLEOTIDE SEQUENCE [LARGE SCALE GENOMIC DNA]</scope>
    <source>
        <strain evidence="2">DSM 19315</strain>
    </source>
</reference>
<gene>
    <name evidence="1" type="ORF">SAMN04487988_107184</name>
</gene>
<dbReference type="AlphaFoldDB" id="A0A1I2UD92"/>
<evidence type="ECO:0008006" key="3">
    <source>
        <dbReference type="Google" id="ProtNLM"/>
    </source>
</evidence>
<keyword evidence="2" id="KW-1185">Reference proteome</keyword>
<dbReference type="RefSeq" id="WP_092791730.1">
    <property type="nucleotide sequence ID" value="NZ_FOPC01000007.1"/>
</dbReference>